<evidence type="ECO:0000313" key="2">
    <source>
        <dbReference type="Proteomes" id="UP000675554"/>
    </source>
</evidence>
<sequence length="71" mass="7400">AVGAGRGTDVSGRPLRRRACLGRRSAWRGAPAYALARAGPGVPDRCAADGPHALSPFALVRHRGPQHRHGA</sequence>
<comment type="caution">
    <text evidence="1">The sequence shown here is derived from an EMBL/GenBank/DDBJ whole genome shotgun (WGS) entry which is preliminary data.</text>
</comment>
<reference evidence="1" key="1">
    <citation type="submission" date="2021-04" db="EMBL/GenBank/DDBJ databases">
        <title>Sequencing of actinobacteria type strains.</title>
        <authorList>
            <person name="Nguyen G.-S."/>
            <person name="Wentzel A."/>
        </authorList>
    </citation>
    <scope>NUCLEOTIDE SEQUENCE</scope>
    <source>
        <strain evidence="1">DSM 42095</strain>
    </source>
</reference>
<dbReference type="AlphaFoldDB" id="A0A8T4IQH2"/>
<name>A0A8T4IQH2_9ACTN</name>
<dbReference type="EMBL" id="JAGSMN010000217">
    <property type="protein sequence ID" value="MBR7673512.1"/>
    <property type="molecule type" value="Genomic_DNA"/>
</dbReference>
<feature type="non-terminal residue" evidence="1">
    <location>
        <position position="1"/>
    </location>
</feature>
<proteinExistence type="predicted"/>
<accession>A0A8T4IQH2</accession>
<protein>
    <submittedName>
        <fullName evidence="1">Uncharacterized protein</fullName>
    </submittedName>
</protein>
<evidence type="ECO:0000313" key="1">
    <source>
        <dbReference type="EMBL" id="MBR7673512.1"/>
    </source>
</evidence>
<keyword evidence="2" id="KW-1185">Reference proteome</keyword>
<organism evidence="1 2">
    <name type="scientific">Streptomyces daliensis</name>
    <dbReference type="NCBI Taxonomy" id="299421"/>
    <lineage>
        <taxon>Bacteria</taxon>
        <taxon>Bacillati</taxon>
        <taxon>Actinomycetota</taxon>
        <taxon>Actinomycetes</taxon>
        <taxon>Kitasatosporales</taxon>
        <taxon>Streptomycetaceae</taxon>
        <taxon>Streptomyces</taxon>
    </lineage>
</organism>
<dbReference type="Proteomes" id="UP000675554">
    <property type="component" value="Unassembled WGS sequence"/>
</dbReference>
<gene>
    <name evidence="1" type="ORF">KDA82_10870</name>
</gene>